<dbReference type="InterPro" id="IPR050763">
    <property type="entry name" value="ABC_transporter_ATP-binding"/>
</dbReference>
<feature type="domain" description="ABC transporter" evidence="6">
    <location>
        <begin position="4"/>
        <end position="229"/>
    </location>
</feature>
<dbReference type="InterPro" id="IPR003439">
    <property type="entry name" value="ABC_transporter-like_ATP-bd"/>
</dbReference>
<dbReference type="EMBL" id="JAENJH010000001">
    <property type="protein sequence ID" value="MBK1783331.1"/>
    <property type="molecule type" value="Genomic_DNA"/>
</dbReference>
<reference evidence="7" key="1">
    <citation type="submission" date="2020-12" db="EMBL/GenBank/DDBJ databases">
        <title>Prauserella sp. ASG 168, a novel actinomycete isolated from cave rock.</title>
        <authorList>
            <person name="Suriyachadkun C."/>
        </authorList>
    </citation>
    <scope>NUCLEOTIDE SEQUENCE</scope>
    <source>
        <strain evidence="7">ASG 168</strain>
    </source>
</reference>
<accession>A0A934QNT9</accession>
<keyword evidence="8" id="KW-1185">Reference proteome</keyword>
<keyword evidence="3" id="KW-0547">Nucleotide-binding</keyword>
<gene>
    <name evidence="7" type="ORF">JHE00_03260</name>
</gene>
<dbReference type="PANTHER" id="PTHR42711:SF16">
    <property type="entry name" value="ABC TRANSPORTER ATP-BINDING PROTEIN"/>
    <property type="match status" value="1"/>
</dbReference>
<proteinExistence type="predicted"/>
<dbReference type="AlphaFoldDB" id="A0A934QNT9"/>
<evidence type="ECO:0000256" key="3">
    <source>
        <dbReference type="ARBA" id="ARBA00022741"/>
    </source>
</evidence>
<evidence type="ECO:0000256" key="2">
    <source>
        <dbReference type="ARBA" id="ARBA00022448"/>
    </source>
</evidence>
<evidence type="ECO:0000256" key="4">
    <source>
        <dbReference type="ARBA" id="ARBA00022840"/>
    </source>
</evidence>
<dbReference type="InterPro" id="IPR017871">
    <property type="entry name" value="ABC_transporter-like_CS"/>
</dbReference>
<dbReference type="Pfam" id="PF00005">
    <property type="entry name" value="ABC_tran"/>
    <property type="match status" value="1"/>
</dbReference>
<dbReference type="Gene3D" id="3.40.50.300">
    <property type="entry name" value="P-loop containing nucleotide triphosphate hydrolases"/>
    <property type="match status" value="1"/>
</dbReference>
<sequence>MTVIEIAGVSKRYGATVAADDVSLTVEKGEIFGLLGPNGAGKTTLVECVAGLRRPDEGRIRVHGIDPARERARLRQVLGVQLQDGMLPDKLRVGEAVALYRSFYRDGADTGRLLADLGLADKVDAPFEHLSGGQAQRLSIALALVGRPKVAVLDELSTGLDPQGRRQIWELVERIRDTGVTVLLVSHFLDEVHRLCDRVAVLDRGRIIALDTPDGLVAAEGGGQRVRLRVAGALDRDALAALPEVTAVTGEDGETVVAGTGNLMHAVNTELVRQGVTVTELRLEQATLDDAFLALTGRTTQENSDD</sequence>
<dbReference type="GO" id="GO:0005886">
    <property type="term" value="C:plasma membrane"/>
    <property type="evidence" value="ECO:0007669"/>
    <property type="project" value="UniProtKB-SubCell"/>
</dbReference>
<organism evidence="7 8">
    <name type="scientific">Prauserella cavernicola</name>
    <dbReference type="NCBI Taxonomy" id="2800127"/>
    <lineage>
        <taxon>Bacteria</taxon>
        <taxon>Bacillati</taxon>
        <taxon>Actinomycetota</taxon>
        <taxon>Actinomycetes</taxon>
        <taxon>Pseudonocardiales</taxon>
        <taxon>Pseudonocardiaceae</taxon>
        <taxon>Prauserella</taxon>
    </lineage>
</organism>
<evidence type="ECO:0000259" key="6">
    <source>
        <dbReference type="PROSITE" id="PS50893"/>
    </source>
</evidence>
<comment type="caution">
    <text evidence="7">The sequence shown here is derived from an EMBL/GenBank/DDBJ whole genome shotgun (WGS) entry which is preliminary data.</text>
</comment>
<dbReference type="PROSITE" id="PS50893">
    <property type="entry name" value="ABC_TRANSPORTER_2"/>
    <property type="match status" value="1"/>
</dbReference>
<dbReference type="CDD" id="cd03230">
    <property type="entry name" value="ABC_DR_subfamily_A"/>
    <property type="match status" value="1"/>
</dbReference>
<dbReference type="GO" id="GO:0016887">
    <property type="term" value="F:ATP hydrolysis activity"/>
    <property type="evidence" value="ECO:0007669"/>
    <property type="project" value="InterPro"/>
</dbReference>
<dbReference type="PANTHER" id="PTHR42711">
    <property type="entry name" value="ABC TRANSPORTER ATP-BINDING PROTEIN"/>
    <property type="match status" value="1"/>
</dbReference>
<keyword evidence="5" id="KW-0046">Antibiotic resistance</keyword>
<evidence type="ECO:0000256" key="5">
    <source>
        <dbReference type="ARBA" id="ARBA00023251"/>
    </source>
</evidence>
<evidence type="ECO:0000313" key="8">
    <source>
        <dbReference type="Proteomes" id="UP000635245"/>
    </source>
</evidence>
<dbReference type="GO" id="GO:0005524">
    <property type="term" value="F:ATP binding"/>
    <property type="evidence" value="ECO:0007669"/>
    <property type="project" value="UniProtKB-KW"/>
</dbReference>
<keyword evidence="2" id="KW-0813">Transport</keyword>
<dbReference type="InterPro" id="IPR027417">
    <property type="entry name" value="P-loop_NTPase"/>
</dbReference>
<dbReference type="PROSITE" id="PS00211">
    <property type="entry name" value="ABC_TRANSPORTER_1"/>
    <property type="match status" value="1"/>
</dbReference>
<keyword evidence="4 7" id="KW-0067">ATP-binding</keyword>
<comment type="subcellular location">
    <subcellularLocation>
        <location evidence="1">Cell membrane</location>
        <topology evidence="1">Peripheral membrane protein</topology>
    </subcellularLocation>
</comment>
<dbReference type="Proteomes" id="UP000635245">
    <property type="component" value="Unassembled WGS sequence"/>
</dbReference>
<protein>
    <submittedName>
        <fullName evidence="7">ABC transporter ATP-binding protein</fullName>
    </submittedName>
</protein>
<dbReference type="InterPro" id="IPR003593">
    <property type="entry name" value="AAA+_ATPase"/>
</dbReference>
<evidence type="ECO:0000313" key="7">
    <source>
        <dbReference type="EMBL" id="MBK1783331.1"/>
    </source>
</evidence>
<dbReference type="SUPFAM" id="SSF52540">
    <property type="entry name" value="P-loop containing nucleoside triphosphate hydrolases"/>
    <property type="match status" value="1"/>
</dbReference>
<evidence type="ECO:0000256" key="1">
    <source>
        <dbReference type="ARBA" id="ARBA00004202"/>
    </source>
</evidence>
<name>A0A934QNT9_9PSEU</name>
<dbReference type="GO" id="GO:0046677">
    <property type="term" value="P:response to antibiotic"/>
    <property type="evidence" value="ECO:0007669"/>
    <property type="project" value="UniProtKB-KW"/>
</dbReference>
<dbReference type="RefSeq" id="WP_200314559.1">
    <property type="nucleotide sequence ID" value="NZ_JAENJH010000001.1"/>
</dbReference>
<dbReference type="SMART" id="SM00382">
    <property type="entry name" value="AAA"/>
    <property type="match status" value="1"/>
</dbReference>